<dbReference type="AlphaFoldDB" id="A0A1B8GVJ1"/>
<dbReference type="Proteomes" id="UP000091956">
    <property type="component" value="Unassembled WGS sequence"/>
</dbReference>
<feature type="signal peptide" evidence="1">
    <location>
        <begin position="1"/>
        <end position="18"/>
    </location>
</feature>
<evidence type="ECO:0000313" key="2">
    <source>
        <dbReference type="EMBL" id="OBT99851.1"/>
    </source>
</evidence>
<keyword evidence="3" id="KW-1185">Reference proteome</keyword>
<dbReference type="GeneID" id="28835627"/>
<name>A0A1B8GVJ1_9PEZI</name>
<gene>
    <name evidence="2" type="ORF">VE01_02241</name>
</gene>
<evidence type="ECO:0000256" key="1">
    <source>
        <dbReference type="SAM" id="SignalP"/>
    </source>
</evidence>
<reference evidence="3" key="2">
    <citation type="journal article" date="2018" name="Nat. Commun.">
        <title>Extreme sensitivity to ultraviolet light in the fungal pathogen causing white-nose syndrome of bats.</title>
        <authorList>
            <person name="Palmer J.M."/>
            <person name="Drees K.P."/>
            <person name="Foster J.T."/>
            <person name="Lindner D.L."/>
        </authorList>
    </citation>
    <scope>NUCLEOTIDE SEQUENCE [LARGE SCALE GENOMIC DNA]</scope>
    <source>
        <strain evidence="3">UAMH 10579</strain>
    </source>
</reference>
<dbReference type="OrthoDB" id="5426294at2759"/>
<keyword evidence="1" id="KW-0732">Signal</keyword>
<protein>
    <submittedName>
        <fullName evidence="2">Uncharacterized protein</fullName>
    </submittedName>
</protein>
<proteinExistence type="predicted"/>
<accession>A0A1B8GVJ1</accession>
<dbReference type="STRING" id="342668.A0A1B8GVJ1"/>
<dbReference type="RefSeq" id="XP_018133584.1">
    <property type="nucleotide sequence ID" value="XM_018271752.1"/>
</dbReference>
<feature type="chain" id="PRO_5008609049" evidence="1">
    <location>
        <begin position="19"/>
        <end position="213"/>
    </location>
</feature>
<sequence length="213" mass="21561">MKLSTALLISASAALTSATGPDYDPATGKWTCHVPDAVYCAGDSLKTNIIIRCTGLVGQPGNCNDNLAGEPPVGVQPTLCYAPQLHSAACVKNCIVYGGSGNLDGTFPLPKDPTTTTEEPTATTITHTAEPTEPTDEATVTVTIFTCDNVTPLPPSTVVTHTNGTGIVHPTGGDTNTPVGPTSTNIPPIPNAGGANSASLGMVVLAAAFAFMV</sequence>
<evidence type="ECO:0000313" key="3">
    <source>
        <dbReference type="Proteomes" id="UP000091956"/>
    </source>
</evidence>
<dbReference type="EMBL" id="KV460211">
    <property type="protein sequence ID" value="OBT99851.1"/>
    <property type="molecule type" value="Genomic_DNA"/>
</dbReference>
<reference evidence="2 3" key="1">
    <citation type="submission" date="2016-03" db="EMBL/GenBank/DDBJ databases">
        <title>Comparative genomics of Pseudogymnoascus destructans, the fungus causing white-nose syndrome of bats.</title>
        <authorList>
            <person name="Palmer J.M."/>
            <person name="Drees K.P."/>
            <person name="Foster J.T."/>
            <person name="Lindner D.L."/>
        </authorList>
    </citation>
    <scope>NUCLEOTIDE SEQUENCE [LARGE SCALE GENOMIC DNA]</scope>
    <source>
        <strain evidence="2 3">UAMH 10579</strain>
    </source>
</reference>
<organism evidence="2 3">
    <name type="scientific">Pseudogymnoascus verrucosus</name>
    <dbReference type="NCBI Taxonomy" id="342668"/>
    <lineage>
        <taxon>Eukaryota</taxon>
        <taxon>Fungi</taxon>
        <taxon>Dikarya</taxon>
        <taxon>Ascomycota</taxon>
        <taxon>Pezizomycotina</taxon>
        <taxon>Leotiomycetes</taxon>
        <taxon>Thelebolales</taxon>
        <taxon>Thelebolaceae</taxon>
        <taxon>Pseudogymnoascus</taxon>
    </lineage>
</organism>